<dbReference type="EnsemblPlants" id="AVESA.00010b.r2.1AG0056600.1">
    <property type="protein sequence ID" value="AVESA.00010b.r2.1AG0056600.1.CDS"/>
    <property type="gene ID" value="AVESA.00010b.r2.1AG0056600"/>
</dbReference>
<evidence type="ECO:0000313" key="2">
    <source>
        <dbReference type="Proteomes" id="UP001732700"/>
    </source>
</evidence>
<proteinExistence type="predicted"/>
<reference evidence="1" key="2">
    <citation type="submission" date="2025-09" db="UniProtKB">
        <authorList>
            <consortium name="EnsemblPlants"/>
        </authorList>
    </citation>
    <scope>IDENTIFICATION</scope>
</reference>
<reference evidence="1" key="1">
    <citation type="submission" date="2021-05" db="EMBL/GenBank/DDBJ databases">
        <authorList>
            <person name="Scholz U."/>
            <person name="Mascher M."/>
            <person name="Fiebig A."/>
        </authorList>
    </citation>
    <scope>NUCLEOTIDE SEQUENCE [LARGE SCALE GENOMIC DNA]</scope>
</reference>
<keyword evidence="2" id="KW-1185">Reference proteome</keyword>
<evidence type="ECO:0000313" key="1">
    <source>
        <dbReference type="EnsemblPlants" id="AVESA.00010b.r2.1AG0056600.1.CDS"/>
    </source>
</evidence>
<sequence length="351" mass="30940">MASSFKLSFTAVLLCVAFSFCRGQGQSGGGGGGGGGAGAGAGAGGAGGGSGIGAVVPGTQDSVQIVAQAALCFDNKPVLNGCLQAMGINTSAGARPSMPSPGAQAIMCSPPCSGHVTMMMSCVNGIFGNFVSYNPGLMQGVQAVFQMSCGTGNGNGPGGAGAGGAAGGAGGPAGGAGGAGVGGAAGGVGGGVGGAAAGGMPNSVGGASGAGTGIVGGAGGGVGVGPAEGAAGAMPNQIGGAAAGGGAGAGGAAGGGGTVSSVGGAAGGASSVSGGGNDTGTGDDAVGTITSSNATNVVALPPKPSAGSHVAVSNQSQPTTSGADGPAFSLRGACASVLLVTWAGAWLPLLV</sequence>
<dbReference type="Proteomes" id="UP001732700">
    <property type="component" value="Chromosome 1A"/>
</dbReference>
<name>A0ACD5THT5_AVESA</name>
<organism evidence="1 2">
    <name type="scientific">Avena sativa</name>
    <name type="common">Oat</name>
    <dbReference type="NCBI Taxonomy" id="4498"/>
    <lineage>
        <taxon>Eukaryota</taxon>
        <taxon>Viridiplantae</taxon>
        <taxon>Streptophyta</taxon>
        <taxon>Embryophyta</taxon>
        <taxon>Tracheophyta</taxon>
        <taxon>Spermatophyta</taxon>
        <taxon>Magnoliopsida</taxon>
        <taxon>Liliopsida</taxon>
        <taxon>Poales</taxon>
        <taxon>Poaceae</taxon>
        <taxon>BOP clade</taxon>
        <taxon>Pooideae</taxon>
        <taxon>Poodae</taxon>
        <taxon>Poeae</taxon>
        <taxon>Poeae Chloroplast Group 1 (Aveneae type)</taxon>
        <taxon>Aveninae</taxon>
        <taxon>Avena</taxon>
    </lineage>
</organism>
<accession>A0ACD5THT5</accession>
<protein>
    <submittedName>
        <fullName evidence="1">Uncharacterized protein</fullName>
    </submittedName>
</protein>